<dbReference type="Proteomes" id="UP000807353">
    <property type="component" value="Unassembled WGS sequence"/>
</dbReference>
<evidence type="ECO:0000313" key="3">
    <source>
        <dbReference type="Proteomes" id="UP000807353"/>
    </source>
</evidence>
<gene>
    <name evidence="2" type="ORF">BDZ94DRAFT_1278119</name>
</gene>
<evidence type="ECO:0000313" key="2">
    <source>
        <dbReference type="EMBL" id="KAF9455452.1"/>
    </source>
</evidence>
<reference evidence="2" key="1">
    <citation type="submission" date="2020-11" db="EMBL/GenBank/DDBJ databases">
        <authorList>
            <consortium name="DOE Joint Genome Institute"/>
            <person name="Ahrendt S."/>
            <person name="Riley R."/>
            <person name="Andreopoulos W."/>
            <person name="Labutti K."/>
            <person name="Pangilinan J."/>
            <person name="Ruiz-Duenas F.J."/>
            <person name="Barrasa J.M."/>
            <person name="Sanchez-Garcia M."/>
            <person name="Camarero S."/>
            <person name="Miyauchi S."/>
            <person name="Serrano A."/>
            <person name="Linde D."/>
            <person name="Babiker R."/>
            <person name="Drula E."/>
            <person name="Ayuso-Fernandez I."/>
            <person name="Pacheco R."/>
            <person name="Padilla G."/>
            <person name="Ferreira P."/>
            <person name="Barriuso J."/>
            <person name="Kellner H."/>
            <person name="Castanera R."/>
            <person name="Alfaro M."/>
            <person name="Ramirez L."/>
            <person name="Pisabarro A.G."/>
            <person name="Kuo A."/>
            <person name="Tritt A."/>
            <person name="Lipzen A."/>
            <person name="He G."/>
            <person name="Yan M."/>
            <person name="Ng V."/>
            <person name="Cullen D."/>
            <person name="Martin F."/>
            <person name="Rosso M.-N."/>
            <person name="Henrissat B."/>
            <person name="Hibbett D."/>
            <person name="Martinez A.T."/>
            <person name="Grigoriev I.V."/>
        </authorList>
    </citation>
    <scope>NUCLEOTIDE SEQUENCE</scope>
    <source>
        <strain evidence="2">CBS 247.69</strain>
    </source>
</reference>
<feature type="transmembrane region" description="Helical" evidence="1">
    <location>
        <begin position="22"/>
        <end position="41"/>
    </location>
</feature>
<keyword evidence="1" id="KW-1133">Transmembrane helix</keyword>
<sequence>MGSVFPPCLAKSSITMLLVHNLPLYVSIFFSMFDIFPICFLHPKIEFCKMKFVFYTC</sequence>
<name>A0A9P6C816_9AGAR</name>
<dbReference type="AlphaFoldDB" id="A0A9P6C816"/>
<comment type="caution">
    <text evidence="2">The sequence shown here is derived from an EMBL/GenBank/DDBJ whole genome shotgun (WGS) entry which is preliminary data.</text>
</comment>
<evidence type="ECO:0000256" key="1">
    <source>
        <dbReference type="SAM" id="Phobius"/>
    </source>
</evidence>
<keyword evidence="1" id="KW-0472">Membrane</keyword>
<proteinExistence type="predicted"/>
<keyword evidence="1" id="KW-0812">Transmembrane</keyword>
<accession>A0A9P6C816</accession>
<protein>
    <submittedName>
        <fullName evidence="2">Uncharacterized protein</fullName>
    </submittedName>
</protein>
<keyword evidence="3" id="KW-1185">Reference proteome</keyword>
<organism evidence="2 3">
    <name type="scientific">Collybia nuda</name>
    <dbReference type="NCBI Taxonomy" id="64659"/>
    <lineage>
        <taxon>Eukaryota</taxon>
        <taxon>Fungi</taxon>
        <taxon>Dikarya</taxon>
        <taxon>Basidiomycota</taxon>
        <taxon>Agaricomycotina</taxon>
        <taxon>Agaricomycetes</taxon>
        <taxon>Agaricomycetidae</taxon>
        <taxon>Agaricales</taxon>
        <taxon>Tricholomatineae</taxon>
        <taxon>Clitocybaceae</taxon>
        <taxon>Collybia</taxon>
    </lineage>
</organism>
<dbReference type="EMBL" id="MU150669">
    <property type="protein sequence ID" value="KAF9455452.1"/>
    <property type="molecule type" value="Genomic_DNA"/>
</dbReference>